<gene>
    <name evidence="1" type="ORF">DDZ15_13685</name>
</gene>
<reference evidence="1 2" key="1">
    <citation type="submission" date="2018-05" db="EMBL/GenBank/DDBJ databases">
        <title>Rhodohalobacter halophilus gen. nov., sp. nov., a moderately halophilic member of the family Balneolaceae.</title>
        <authorList>
            <person name="Liu Z.-W."/>
        </authorList>
    </citation>
    <scope>NUCLEOTIDE SEQUENCE [LARGE SCALE GENOMIC DNA]</scope>
    <source>
        <strain evidence="1 2">8A47</strain>
    </source>
</reference>
<sequence length="259" mass="30661">MEGTKFNYYEDLDRSQKLRISKIERDIQNGIINLKKDFFEIGKLLDEAKRILPHGSFMSWIKTTFADDLPYTTAYFYMRVYRTFKNRTRMLNCLSMKDLLLMTRNDFPEDALTIMDEHVEENGSIDRRQLDEIRNFHDLMMEGTVGGNQFLKEVEKTVKDRRKLDEDSFMNQNKHRMNINARRTMYFGIGDILEKLNSAIKSAREMAWLIPFDPNDPEHKKVIKFIQKIIEKLQELERELCGGEGLFKPTSTEDGTKYL</sequence>
<proteinExistence type="predicted"/>
<dbReference type="InterPro" id="IPR021451">
    <property type="entry name" value="DUF3102"/>
</dbReference>
<dbReference type="OrthoDB" id="8097345at2"/>
<dbReference type="Proteomes" id="UP000245533">
    <property type="component" value="Unassembled WGS sequence"/>
</dbReference>
<dbReference type="Pfam" id="PF11300">
    <property type="entry name" value="DUF3102"/>
    <property type="match status" value="1"/>
</dbReference>
<evidence type="ECO:0000313" key="2">
    <source>
        <dbReference type="Proteomes" id="UP000245533"/>
    </source>
</evidence>
<evidence type="ECO:0008006" key="3">
    <source>
        <dbReference type="Google" id="ProtNLM"/>
    </source>
</evidence>
<keyword evidence="2" id="KW-1185">Reference proteome</keyword>
<dbReference type="AlphaFoldDB" id="A0A316TTN3"/>
<name>A0A316TTN3_9BACT</name>
<evidence type="ECO:0000313" key="1">
    <source>
        <dbReference type="EMBL" id="PWN05644.1"/>
    </source>
</evidence>
<comment type="caution">
    <text evidence="1">The sequence shown here is derived from an EMBL/GenBank/DDBJ whole genome shotgun (WGS) entry which is preliminary data.</text>
</comment>
<protein>
    <recommendedName>
        <fullName evidence="3">DUF3102 domain-containing protein</fullName>
    </recommendedName>
</protein>
<organism evidence="1 2">
    <name type="scientific">Rhodohalobacter mucosus</name>
    <dbReference type="NCBI Taxonomy" id="2079485"/>
    <lineage>
        <taxon>Bacteria</taxon>
        <taxon>Pseudomonadati</taxon>
        <taxon>Balneolota</taxon>
        <taxon>Balneolia</taxon>
        <taxon>Balneolales</taxon>
        <taxon>Balneolaceae</taxon>
        <taxon>Rhodohalobacter</taxon>
    </lineage>
</organism>
<dbReference type="EMBL" id="QGGB01000009">
    <property type="protein sequence ID" value="PWN05644.1"/>
    <property type="molecule type" value="Genomic_DNA"/>
</dbReference>
<dbReference type="RefSeq" id="WP_109647672.1">
    <property type="nucleotide sequence ID" value="NZ_QGGB01000009.1"/>
</dbReference>
<accession>A0A316TTN3</accession>